<evidence type="ECO:0008006" key="3">
    <source>
        <dbReference type="Google" id="ProtNLM"/>
    </source>
</evidence>
<dbReference type="GO" id="GO:0006457">
    <property type="term" value="P:protein folding"/>
    <property type="evidence" value="ECO:0007669"/>
    <property type="project" value="InterPro"/>
</dbReference>
<dbReference type="EMBL" id="UZAG01020068">
    <property type="protein sequence ID" value="VDO45702.1"/>
    <property type="molecule type" value="Genomic_DNA"/>
</dbReference>
<proteinExistence type="predicted"/>
<accession>A0A3P7Z4C6</accession>
<name>A0A3P7Z4C6_9BILA</name>
<sequence>MTGQGLPNPKMAGRRGDLIVEFDVKFPDSLPLASKELIMNALPA</sequence>
<reference evidence="1 2" key="1">
    <citation type="submission" date="2018-11" db="EMBL/GenBank/DDBJ databases">
        <authorList>
            <consortium name="Pathogen Informatics"/>
        </authorList>
    </citation>
    <scope>NUCLEOTIDE SEQUENCE [LARGE SCALE GENOMIC DNA]</scope>
</reference>
<dbReference type="Gene3D" id="2.60.260.20">
    <property type="entry name" value="Urease metallochaperone UreE, N-terminal domain"/>
    <property type="match status" value="1"/>
</dbReference>
<organism evidence="1 2">
    <name type="scientific">Brugia timori</name>
    <dbReference type="NCBI Taxonomy" id="42155"/>
    <lineage>
        <taxon>Eukaryota</taxon>
        <taxon>Metazoa</taxon>
        <taxon>Ecdysozoa</taxon>
        <taxon>Nematoda</taxon>
        <taxon>Chromadorea</taxon>
        <taxon>Rhabditida</taxon>
        <taxon>Spirurina</taxon>
        <taxon>Spiruromorpha</taxon>
        <taxon>Filarioidea</taxon>
        <taxon>Onchocercidae</taxon>
        <taxon>Brugia</taxon>
    </lineage>
</organism>
<dbReference type="SUPFAM" id="SSF49493">
    <property type="entry name" value="HSP40/DnaJ peptide-binding domain"/>
    <property type="match status" value="1"/>
</dbReference>
<evidence type="ECO:0000313" key="1">
    <source>
        <dbReference type="EMBL" id="VDO45702.1"/>
    </source>
</evidence>
<protein>
    <recommendedName>
        <fullName evidence="3">Chaperone DnaJ C-terminal domain-containing protein</fullName>
    </recommendedName>
</protein>
<dbReference type="InterPro" id="IPR008971">
    <property type="entry name" value="HSP40/DnaJ_pept-bd"/>
</dbReference>
<dbReference type="Proteomes" id="UP000280834">
    <property type="component" value="Unassembled WGS sequence"/>
</dbReference>
<dbReference type="GO" id="GO:0051082">
    <property type="term" value="F:unfolded protein binding"/>
    <property type="evidence" value="ECO:0007669"/>
    <property type="project" value="InterPro"/>
</dbReference>
<gene>
    <name evidence="1" type="ORF">BTMF_LOCUS13403</name>
</gene>
<evidence type="ECO:0000313" key="2">
    <source>
        <dbReference type="Proteomes" id="UP000280834"/>
    </source>
</evidence>
<keyword evidence="2" id="KW-1185">Reference proteome</keyword>
<dbReference type="AlphaFoldDB" id="A0A3P7Z4C6"/>